<dbReference type="EC" id="2.4.1.1" evidence="4"/>
<dbReference type="InterPro" id="IPR024517">
    <property type="entry name" value="Glycogen_phosphorylase_DUF3417"/>
</dbReference>
<evidence type="ECO:0000313" key="13">
    <source>
        <dbReference type="EMBL" id="HGU31513.1"/>
    </source>
</evidence>
<evidence type="ECO:0000256" key="6">
    <source>
        <dbReference type="ARBA" id="ARBA00022676"/>
    </source>
</evidence>
<dbReference type="InterPro" id="IPR035090">
    <property type="entry name" value="Pyridoxal_P_attach_site"/>
</dbReference>
<dbReference type="SUPFAM" id="SSF53756">
    <property type="entry name" value="UDP-Glycosyltransferase/glycogen phosphorylase"/>
    <property type="match status" value="1"/>
</dbReference>
<evidence type="ECO:0000256" key="11">
    <source>
        <dbReference type="PIRSR" id="PIRSR000460-1"/>
    </source>
</evidence>
<dbReference type="Pfam" id="PF00343">
    <property type="entry name" value="Phosphorylase"/>
    <property type="match status" value="1"/>
</dbReference>
<accession>A0A7C4RNR3</accession>
<comment type="similarity">
    <text evidence="3">Belongs to the glycogen phosphorylase family.</text>
</comment>
<comment type="function">
    <text evidence="10">Phosphorylase is an important allosteric enzyme in carbohydrate metabolism. Enzymes from different sources differ in their regulatory mechanisms and in their natural substrates. However, all known phosphorylases share catalytic and structural properties.</text>
</comment>
<dbReference type="PIRSF" id="PIRSF000460">
    <property type="entry name" value="Pprylas_GlgP"/>
    <property type="match status" value="1"/>
</dbReference>
<dbReference type="GO" id="GO:0030170">
    <property type="term" value="F:pyridoxal phosphate binding"/>
    <property type="evidence" value="ECO:0007669"/>
    <property type="project" value="InterPro"/>
</dbReference>
<evidence type="ECO:0000256" key="5">
    <source>
        <dbReference type="ARBA" id="ARBA00022533"/>
    </source>
</evidence>
<dbReference type="InterPro" id="IPR052182">
    <property type="entry name" value="Glycogen/Maltodextrin_Phosph"/>
</dbReference>
<dbReference type="Gene3D" id="3.40.50.2000">
    <property type="entry name" value="Glycogen Phosphorylase B"/>
    <property type="match status" value="3"/>
</dbReference>
<gene>
    <name evidence="13" type="primary">glgP</name>
    <name evidence="13" type="ORF">ENS29_01495</name>
</gene>
<sequence>MKFTQVVNVYPSLPEPVRFLEKLSRNLWWSWQRDAVDLFRRIDPVLWRETNGNPVAMLCRIPASRFLELCGDASFLAHMKRVEAMFAEQVEADLPEIGEPFGKDGVIAYFSMEFGIHESLPLFAGGLGILAGDHLKSASDLHLPLVGVGLFYQYGYFHQYLDHEGYQQEGYPETDVFSLPMSRVLDPSGNEVIVSIDGPIGQIHAGIWQLQIGRIPLYLLDTNINVNPPEFRTITANLYSGEMHTRLTQEILLGIGGMRALRKLGYYPTVCHINEGHSAFAGIERIYLLMNRFGIDAETAMEVAVRSSVFTTHTPVAAGHDEFPSSAVEGYLKPMEGRIGLSVSEMLSWGQPPNHGMDKPFSMFILGKRMAMYCNGVSRLHGGVARNMWAHLWPELPEAEVPIKHVTNGVHVPTWIAPEFSLLFERYIGPDWEMNFRDPQAARRFDEFFEEELWRLHEINRARLIRMCRYKLLEQYRRRQSSITFLQNAESVLDQGILTIAFARRFASYKRAYLILEDMERLEAMITNKDRPVQFIFAGKAHPKDREGKDLIKRLVAFARQPHLRHRIVFLEDYDIQIARYLVQGADVWLNTPRRPFEACGTSGMKAALNGVLNASILDGWWVEGYSPDLGWMIGDGFEYPDPGYQDKVDSQSLYNILENEIIPCFYERGENGLPSRWIGMMKRSMKLVLNHFSSNRMVTEYEQQFYVPAAYQAIRLLLNDGEEVRFLHERRKRLMRLWQDVVVQKPITDPIVQYRLGDHLRVTVDVHLGELLPEEVDVELYIDSASPGKMDGFPQIVVMYDWEKIEQGTYRYRCVQTFDVPGRFSYTVRVMPKGDDLLRYLPGLISWAVCC</sequence>
<dbReference type="GO" id="GO:0008184">
    <property type="term" value="F:glycogen phosphorylase activity"/>
    <property type="evidence" value="ECO:0007669"/>
    <property type="project" value="InterPro"/>
</dbReference>
<dbReference type="PROSITE" id="PS00102">
    <property type="entry name" value="PHOSPHORYLASE"/>
    <property type="match status" value="1"/>
</dbReference>
<dbReference type="NCBIfam" id="TIGR02094">
    <property type="entry name" value="more_P_ylases"/>
    <property type="match status" value="1"/>
</dbReference>
<keyword evidence="6" id="KW-0328">Glycosyltransferase</keyword>
<evidence type="ECO:0000256" key="9">
    <source>
        <dbReference type="ARBA" id="ARBA00023277"/>
    </source>
</evidence>
<keyword evidence="5" id="KW-0021">Allosteric enzyme</keyword>
<evidence type="ECO:0000256" key="1">
    <source>
        <dbReference type="ARBA" id="ARBA00001275"/>
    </source>
</evidence>
<proteinExistence type="inferred from homology"/>
<evidence type="ECO:0000256" key="4">
    <source>
        <dbReference type="ARBA" id="ARBA00012591"/>
    </source>
</evidence>
<comment type="cofactor">
    <cofactor evidence="2">
        <name>pyridoxal 5'-phosphate</name>
        <dbReference type="ChEBI" id="CHEBI:597326"/>
    </cofactor>
</comment>
<dbReference type="InterPro" id="IPR011834">
    <property type="entry name" value="Agluc_phsphrylas"/>
</dbReference>
<keyword evidence="9" id="KW-0119">Carbohydrate metabolism</keyword>
<dbReference type="EMBL" id="DSUH01000033">
    <property type="protein sequence ID" value="HGU31513.1"/>
    <property type="molecule type" value="Genomic_DNA"/>
</dbReference>
<evidence type="ECO:0000259" key="12">
    <source>
        <dbReference type="Pfam" id="PF11897"/>
    </source>
</evidence>
<reference evidence="13" key="1">
    <citation type="journal article" date="2020" name="mSystems">
        <title>Genome- and Community-Level Interaction Insights into Carbon Utilization and Element Cycling Functions of Hydrothermarchaeota in Hydrothermal Sediment.</title>
        <authorList>
            <person name="Zhou Z."/>
            <person name="Liu Y."/>
            <person name="Xu W."/>
            <person name="Pan J."/>
            <person name="Luo Z.H."/>
            <person name="Li M."/>
        </authorList>
    </citation>
    <scope>NUCLEOTIDE SEQUENCE [LARGE SCALE GENOMIC DNA]</scope>
    <source>
        <strain evidence="13">SpSt-477</strain>
    </source>
</reference>
<evidence type="ECO:0000256" key="7">
    <source>
        <dbReference type="ARBA" id="ARBA00022679"/>
    </source>
</evidence>
<protein>
    <recommendedName>
        <fullName evidence="4">glycogen phosphorylase</fullName>
        <ecNumber evidence="4">2.4.1.1</ecNumber>
    </recommendedName>
</protein>
<keyword evidence="8 11" id="KW-0663">Pyridoxal phosphate</keyword>
<evidence type="ECO:0000256" key="2">
    <source>
        <dbReference type="ARBA" id="ARBA00001933"/>
    </source>
</evidence>
<comment type="caution">
    <text evidence="13">The sequence shown here is derived from an EMBL/GenBank/DDBJ whole genome shotgun (WGS) entry which is preliminary data.</text>
</comment>
<name>A0A7C4RNR3_9BACT</name>
<dbReference type="AlphaFoldDB" id="A0A7C4RNR3"/>
<dbReference type="GO" id="GO:0005975">
    <property type="term" value="P:carbohydrate metabolic process"/>
    <property type="evidence" value="ECO:0007669"/>
    <property type="project" value="InterPro"/>
</dbReference>
<evidence type="ECO:0000256" key="10">
    <source>
        <dbReference type="ARBA" id="ARBA00025174"/>
    </source>
</evidence>
<dbReference type="PANTHER" id="PTHR42655">
    <property type="entry name" value="GLYCOGEN PHOSPHORYLASE"/>
    <property type="match status" value="1"/>
</dbReference>
<feature type="modified residue" description="N6-(pyridoxal phosphate)lysine" evidence="11">
    <location>
        <position position="606"/>
    </location>
</feature>
<organism evidence="13">
    <name type="scientific">Desulfatirhabdium butyrativorans</name>
    <dbReference type="NCBI Taxonomy" id="340467"/>
    <lineage>
        <taxon>Bacteria</taxon>
        <taxon>Pseudomonadati</taxon>
        <taxon>Thermodesulfobacteriota</taxon>
        <taxon>Desulfobacteria</taxon>
        <taxon>Desulfobacterales</taxon>
        <taxon>Desulfatirhabdiaceae</taxon>
        <taxon>Desulfatirhabdium</taxon>
    </lineage>
</organism>
<keyword evidence="7" id="KW-0808">Transferase</keyword>
<evidence type="ECO:0000256" key="3">
    <source>
        <dbReference type="ARBA" id="ARBA00006047"/>
    </source>
</evidence>
<dbReference type="PANTHER" id="PTHR42655:SF1">
    <property type="entry name" value="GLYCOGEN PHOSPHORYLASE"/>
    <property type="match status" value="1"/>
</dbReference>
<comment type="catalytic activity">
    <reaction evidence="1">
        <text>[(1-&gt;4)-alpha-D-glucosyl](n) + phosphate = [(1-&gt;4)-alpha-D-glucosyl](n-1) + alpha-D-glucose 1-phosphate</text>
        <dbReference type="Rhea" id="RHEA:41732"/>
        <dbReference type="Rhea" id="RHEA-COMP:9584"/>
        <dbReference type="Rhea" id="RHEA-COMP:9586"/>
        <dbReference type="ChEBI" id="CHEBI:15444"/>
        <dbReference type="ChEBI" id="CHEBI:43474"/>
        <dbReference type="ChEBI" id="CHEBI:58601"/>
        <dbReference type="EC" id="2.4.1.1"/>
    </reaction>
</comment>
<evidence type="ECO:0000256" key="8">
    <source>
        <dbReference type="ARBA" id="ARBA00022898"/>
    </source>
</evidence>
<dbReference type="InterPro" id="IPR000811">
    <property type="entry name" value="Glyco_trans_35"/>
</dbReference>
<feature type="domain" description="DUF3417" evidence="12">
    <location>
        <begin position="13"/>
        <end position="120"/>
    </location>
</feature>
<dbReference type="Pfam" id="PF11897">
    <property type="entry name" value="DUF3417"/>
    <property type="match status" value="1"/>
</dbReference>